<proteinExistence type="predicted"/>
<evidence type="ECO:0000259" key="1">
    <source>
        <dbReference type="SMART" id="SM00507"/>
    </source>
</evidence>
<evidence type="ECO:0000313" key="3">
    <source>
        <dbReference type="Proteomes" id="UP000658613"/>
    </source>
</evidence>
<dbReference type="GO" id="GO:0004519">
    <property type="term" value="F:endonuclease activity"/>
    <property type="evidence" value="ECO:0007669"/>
    <property type="project" value="InterPro"/>
</dbReference>
<dbReference type="GO" id="GO:0003676">
    <property type="term" value="F:nucleic acid binding"/>
    <property type="evidence" value="ECO:0007669"/>
    <property type="project" value="InterPro"/>
</dbReference>
<dbReference type="CDD" id="cd00085">
    <property type="entry name" value="HNHc"/>
    <property type="match status" value="1"/>
</dbReference>
<organism evidence="2 3">
    <name type="scientific">Corynebacterium aquatimens</name>
    <dbReference type="NCBI Taxonomy" id="1190508"/>
    <lineage>
        <taxon>Bacteria</taxon>
        <taxon>Bacillati</taxon>
        <taxon>Actinomycetota</taxon>
        <taxon>Actinomycetes</taxon>
        <taxon>Mycobacteriales</taxon>
        <taxon>Corynebacteriaceae</taxon>
        <taxon>Corynebacterium</taxon>
    </lineage>
</organism>
<feature type="domain" description="HNH nuclease" evidence="1">
    <location>
        <begin position="317"/>
        <end position="369"/>
    </location>
</feature>
<dbReference type="RefSeq" id="WP_196825404.1">
    <property type="nucleotide sequence ID" value="NZ_CP046980.1"/>
</dbReference>
<keyword evidence="3" id="KW-1185">Reference proteome</keyword>
<dbReference type="Proteomes" id="UP000658613">
    <property type="component" value="Unassembled WGS sequence"/>
</dbReference>
<dbReference type="SMART" id="SM00507">
    <property type="entry name" value="HNHc"/>
    <property type="match status" value="1"/>
</dbReference>
<protein>
    <recommendedName>
        <fullName evidence="1">HNH nuclease domain-containing protein</fullName>
    </recommendedName>
</protein>
<dbReference type="GO" id="GO:0008270">
    <property type="term" value="F:zinc ion binding"/>
    <property type="evidence" value="ECO:0007669"/>
    <property type="project" value="InterPro"/>
</dbReference>
<evidence type="ECO:0000313" key="2">
    <source>
        <dbReference type="EMBL" id="MBG6123127.1"/>
    </source>
</evidence>
<accession>A0A931E388</accession>
<sequence>MSTSNDGGGDGTKTGIKDAEAFFSTERFSDEIVASAHILREAEYALFSWAAEDSCLVDDLDLVVVRMQAKTGMAAKRIKKAILAYARLQELPMLRALQEESKLLDLPRLTAIDAELETLGNSVSYGTLSEIDNYLVTEYLVPRFPNQPLPTQRQIRNALRRLISSLDAGRAFDEKKREKREKKKKSEKVNVRFHCSGGIPAMEVTADATSMAMIKAAIEDIARGEKISYGDALVKLCTGEVVPTPRLTLFGFVPMTAPLEQGGEPIEGEAIFFPDSGWTDSAGLATLEDIGGVEIARLIDLDGVSHAELEGYVPSAAMKAYCNARDRYCVWPGCWRQAKDCQLDHRVPFDEGGATTPGNLYTLCQHHHNIKTDRRAFYIADPDSGDVVWLFNDGTYALEHSDGFLKSQLTPRNPRWKKSLADVQEQRRHVADFYAKAHTIADKIEKASDEELADLYLELLSLENEYGLRFEFDVYKPPF</sequence>
<dbReference type="InterPro" id="IPR002711">
    <property type="entry name" value="HNH"/>
</dbReference>
<comment type="caution">
    <text evidence="2">The sequence shown here is derived from an EMBL/GenBank/DDBJ whole genome shotgun (WGS) entry which is preliminary data.</text>
</comment>
<dbReference type="Pfam" id="PF01844">
    <property type="entry name" value="HNH"/>
    <property type="match status" value="1"/>
</dbReference>
<gene>
    <name evidence="2" type="ORF">IW254_002096</name>
</gene>
<reference evidence="2" key="1">
    <citation type="submission" date="2020-11" db="EMBL/GenBank/DDBJ databases">
        <title>Sequencing the genomes of 1000 actinobacteria strains.</title>
        <authorList>
            <person name="Klenk H.-P."/>
        </authorList>
    </citation>
    <scope>NUCLEOTIDE SEQUENCE</scope>
    <source>
        <strain evidence="2">DSM 45632</strain>
    </source>
</reference>
<dbReference type="Gene3D" id="1.10.30.50">
    <property type="match status" value="1"/>
</dbReference>
<dbReference type="EMBL" id="JADOUE010000001">
    <property type="protein sequence ID" value="MBG6123127.1"/>
    <property type="molecule type" value="Genomic_DNA"/>
</dbReference>
<name>A0A931E388_9CORY</name>
<dbReference type="InterPro" id="IPR003615">
    <property type="entry name" value="HNH_nuc"/>
</dbReference>
<dbReference type="AlphaFoldDB" id="A0A931E388"/>